<dbReference type="InterPro" id="IPR000198">
    <property type="entry name" value="RhoGAP_dom"/>
</dbReference>
<accession>S4RIT4</accession>
<reference evidence="3" key="1">
    <citation type="submission" date="2025-08" db="UniProtKB">
        <authorList>
            <consortium name="Ensembl"/>
        </authorList>
    </citation>
    <scope>IDENTIFICATION</scope>
</reference>
<dbReference type="PROSITE" id="PS50238">
    <property type="entry name" value="RHOGAP"/>
    <property type="match status" value="1"/>
</dbReference>
<evidence type="ECO:0000259" key="2">
    <source>
        <dbReference type="PROSITE" id="PS50238"/>
    </source>
</evidence>
<dbReference type="InterPro" id="IPR008936">
    <property type="entry name" value="Rho_GTPase_activation_prot"/>
</dbReference>
<feature type="domain" description="Rho-GAP" evidence="2">
    <location>
        <begin position="265"/>
        <end position="462"/>
    </location>
</feature>
<protein>
    <submittedName>
        <fullName evidence="3">Rho GTPase activating protein 18</fullName>
    </submittedName>
</protein>
<dbReference type="GO" id="GO:0007165">
    <property type="term" value="P:signal transduction"/>
    <property type="evidence" value="ECO:0007669"/>
    <property type="project" value="InterPro"/>
</dbReference>
<dbReference type="SMART" id="SM00324">
    <property type="entry name" value="RhoGAP"/>
    <property type="match status" value="1"/>
</dbReference>
<dbReference type="HOGENOM" id="CLU_023268_2_1_1"/>
<dbReference type="GeneTree" id="ENSGT00940000157142"/>
<dbReference type="Pfam" id="PF00620">
    <property type="entry name" value="RhoGAP"/>
    <property type="match status" value="1"/>
</dbReference>
<name>S4RIT4_PETMA</name>
<dbReference type="AlphaFoldDB" id="S4RIT4"/>
<dbReference type="OMA" id="SCEMISE"/>
<reference evidence="3" key="2">
    <citation type="submission" date="2025-09" db="UniProtKB">
        <authorList>
            <consortium name="Ensembl"/>
        </authorList>
    </citation>
    <scope>IDENTIFICATION</scope>
</reference>
<evidence type="ECO:0000313" key="3">
    <source>
        <dbReference type="Ensembl" id="ENSPMAP00000005116.1"/>
    </source>
</evidence>
<dbReference type="PANTHER" id="PTHR14963:SF1">
    <property type="entry name" value="RHO GTPASE-ACTIVATING PROTEIN CONUNDRUM"/>
    <property type="match status" value="1"/>
</dbReference>
<dbReference type="STRING" id="7757.ENSPMAP00000005116"/>
<dbReference type="PANTHER" id="PTHR14963">
    <property type="entry name" value="RHO GTPASE ACTIVATING PROTEIN 18,19-RELATED"/>
    <property type="match status" value="1"/>
</dbReference>
<keyword evidence="1" id="KW-0343">GTPase activation</keyword>
<dbReference type="GO" id="GO:0005737">
    <property type="term" value="C:cytoplasm"/>
    <property type="evidence" value="ECO:0007669"/>
    <property type="project" value="TreeGrafter"/>
</dbReference>
<dbReference type="Gene3D" id="1.10.555.10">
    <property type="entry name" value="Rho GTPase activation protein"/>
    <property type="match status" value="1"/>
</dbReference>
<sequence length="603" mass="67972">RPSFDRSSSQDSLDELSERDFWTEVHDIKESRGNDEALIKPADEEEQQADWLHETGLSTLVVQQQQRALDAEALLATLTRTQAAAAIRRINTYTQTMRRKNKQTVRDVRDIFGSNVMSLNSLPGTTPRELWRSKLSWLAARRDEVPSLKKDWEELKIPSAAPGSRCDVESRVSTVQQLPDLAESSVNRATTVTTTATAAATAVTAMLLQHQLGVTRIGDLSPEDMRKVHRVALIELAAFFDALHIDFTRNRPVKVRAKDSRLFGVPLSTLLEQDQKISPGVKVPLFLQELLTHLEQTGLDTEGIFRIPGSSSRIKSLRQELEAGFYDGAVTWDDVRPHDAASLLKLFIRELPAPLLTAEYLTAFTSVEKIEIRKQRIRALNLLIILLPAANRDVLKAILELLLKVSEASTATRMDLWNVSLIMAPNLFMSSGSALLQPLNRQFAAAYAGLVRMLIKDQRKLWIIPPFLLRQVRELNDANKRQPQKERGVRRFLRITRIDKDKKPERREYANQVEPLSYTIRVAAPLLSKLPMAVQLDEGVRAGDLVARFFADSEGGKIVEHQEYCLHEIGGNIGDRCLDAETHMRALYEANPHADWVIKPKAS</sequence>
<dbReference type="GO" id="GO:0051056">
    <property type="term" value="P:regulation of small GTPase mediated signal transduction"/>
    <property type="evidence" value="ECO:0007669"/>
    <property type="project" value="TreeGrafter"/>
</dbReference>
<dbReference type="GO" id="GO:0005096">
    <property type="term" value="F:GTPase activator activity"/>
    <property type="evidence" value="ECO:0007669"/>
    <property type="project" value="UniProtKB-KW"/>
</dbReference>
<dbReference type="Pfam" id="PF25442">
    <property type="entry name" value="Ubiquitin_RHG40_C"/>
    <property type="match status" value="1"/>
</dbReference>
<dbReference type="SUPFAM" id="SSF48350">
    <property type="entry name" value="GTPase activation domain, GAP"/>
    <property type="match status" value="1"/>
</dbReference>
<dbReference type="Ensembl" id="ENSPMAT00000005135.1">
    <property type="protein sequence ID" value="ENSPMAP00000005116.1"/>
    <property type="gene ID" value="ENSPMAG00000004635.1"/>
</dbReference>
<evidence type="ECO:0000256" key="1">
    <source>
        <dbReference type="ARBA" id="ARBA00022468"/>
    </source>
</evidence>
<dbReference type="InterPro" id="IPR057323">
    <property type="entry name" value="RHG40/28/18_ubiquitin"/>
</dbReference>
<proteinExistence type="predicted"/>
<organism evidence="3">
    <name type="scientific">Petromyzon marinus</name>
    <name type="common">Sea lamprey</name>
    <dbReference type="NCBI Taxonomy" id="7757"/>
    <lineage>
        <taxon>Eukaryota</taxon>
        <taxon>Metazoa</taxon>
        <taxon>Chordata</taxon>
        <taxon>Craniata</taxon>
        <taxon>Vertebrata</taxon>
        <taxon>Cyclostomata</taxon>
        <taxon>Hyperoartia</taxon>
        <taxon>Petromyzontiformes</taxon>
        <taxon>Petromyzontidae</taxon>
        <taxon>Petromyzon</taxon>
    </lineage>
</organism>
<dbReference type="GO" id="GO:0030833">
    <property type="term" value="P:regulation of actin filament polymerization"/>
    <property type="evidence" value="ECO:0007669"/>
    <property type="project" value="TreeGrafter"/>
</dbReference>